<feature type="domain" description="Autotransporter" evidence="8">
    <location>
        <begin position="649"/>
        <end position="933"/>
    </location>
</feature>
<dbReference type="PANTHER" id="PTHR43806:SF11">
    <property type="entry name" value="CEREVISIN-RELATED"/>
    <property type="match status" value="1"/>
</dbReference>
<evidence type="ECO:0000256" key="1">
    <source>
        <dbReference type="ARBA" id="ARBA00011073"/>
    </source>
</evidence>
<dbReference type="SMART" id="SM00869">
    <property type="entry name" value="Autotransporter"/>
    <property type="match status" value="1"/>
</dbReference>
<dbReference type="Pfam" id="PF12951">
    <property type="entry name" value="PATR"/>
    <property type="match status" value="1"/>
</dbReference>
<dbReference type="PROSITE" id="PS51892">
    <property type="entry name" value="SUBTILASE"/>
    <property type="match status" value="1"/>
</dbReference>
<evidence type="ECO:0000256" key="5">
    <source>
        <dbReference type="ARBA" id="ARBA00022825"/>
    </source>
</evidence>
<evidence type="ECO:0000256" key="6">
    <source>
        <dbReference type="PROSITE-ProRule" id="PRU01240"/>
    </source>
</evidence>
<dbReference type="SUPFAM" id="SSF103515">
    <property type="entry name" value="Autotransporter"/>
    <property type="match status" value="1"/>
</dbReference>
<keyword evidence="4 6" id="KW-0378">Hydrolase</keyword>
<dbReference type="RefSeq" id="WP_094830300.1">
    <property type="nucleotide sequence ID" value="NZ_NEVV01000007.1"/>
</dbReference>
<feature type="compositionally biased region" description="Pro residues" evidence="7">
    <location>
        <begin position="1"/>
        <end position="11"/>
    </location>
</feature>
<feature type="active site" description="Charge relay system" evidence="6">
    <location>
        <position position="76"/>
    </location>
</feature>
<dbReference type="InterPro" id="IPR000209">
    <property type="entry name" value="Peptidase_S8/S53_dom"/>
</dbReference>
<evidence type="ECO:0000313" key="9">
    <source>
        <dbReference type="EMBL" id="OZI70180.1"/>
    </source>
</evidence>
<organism evidence="9 10">
    <name type="scientific">Bordetella genomosp. 6</name>
    <dbReference type="NCBI Taxonomy" id="463024"/>
    <lineage>
        <taxon>Bacteria</taxon>
        <taxon>Pseudomonadati</taxon>
        <taxon>Pseudomonadota</taxon>
        <taxon>Betaproteobacteria</taxon>
        <taxon>Burkholderiales</taxon>
        <taxon>Alcaligenaceae</taxon>
        <taxon>Bordetella</taxon>
    </lineage>
</organism>
<keyword evidence="5 6" id="KW-0720">Serine protease</keyword>
<comment type="caution">
    <text evidence="9">The sequence shown here is derived from an EMBL/GenBank/DDBJ whole genome shotgun (WGS) entry which is preliminary data.</text>
</comment>
<dbReference type="InterPro" id="IPR013425">
    <property type="entry name" value="Autotrns_rpt"/>
</dbReference>
<dbReference type="Gene3D" id="2.40.128.130">
    <property type="entry name" value="Autotransporter beta-domain"/>
    <property type="match status" value="1"/>
</dbReference>
<evidence type="ECO:0000256" key="3">
    <source>
        <dbReference type="ARBA" id="ARBA00022729"/>
    </source>
</evidence>
<dbReference type="Proteomes" id="UP000216524">
    <property type="component" value="Unassembled WGS sequence"/>
</dbReference>
<feature type="active site" description="Charge relay system" evidence="6">
    <location>
        <position position="113"/>
    </location>
</feature>
<protein>
    <submittedName>
        <fullName evidence="9">Peptidase S8</fullName>
    </submittedName>
</protein>
<accession>A0ABX4F7A3</accession>
<dbReference type="EMBL" id="NEVV01000007">
    <property type="protein sequence ID" value="OZI70180.1"/>
    <property type="molecule type" value="Genomic_DNA"/>
</dbReference>
<dbReference type="PROSITE" id="PS00138">
    <property type="entry name" value="SUBTILASE_SER"/>
    <property type="match status" value="1"/>
</dbReference>
<dbReference type="InterPro" id="IPR015500">
    <property type="entry name" value="Peptidase_S8_subtilisin-rel"/>
</dbReference>
<dbReference type="SUPFAM" id="SSF52743">
    <property type="entry name" value="Subtilisin-like"/>
    <property type="match status" value="1"/>
</dbReference>
<comment type="similarity">
    <text evidence="1 6">Belongs to the peptidase S8 family.</text>
</comment>
<dbReference type="PRINTS" id="PR00723">
    <property type="entry name" value="SUBTILISIN"/>
</dbReference>
<evidence type="ECO:0000256" key="7">
    <source>
        <dbReference type="SAM" id="MobiDB-lite"/>
    </source>
</evidence>
<dbReference type="InterPro" id="IPR005546">
    <property type="entry name" value="Autotransporte_beta"/>
</dbReference>
<name>A0ABX4F7A3_9BORD</name>
<evidence type="ECO:0000256" key="2">
    <source>
        <dbReference type="ARBA" id="ARBA00022670"/>
    </source>
</evidence>
<gene>
    <name evidence="9" type="ORF">CAL23_21625</name>
</gene>
<dbReference type="InterPro" id="IPR023828">
    <property type="entry name" value="Peptidase_S8_Ser-AS"/>
</dbReference>
<dbReference type="InterPro" id="IPR050131">
    <property type="entry name" value="Peptidase_S8_subtilisin-like"/>
</dbReference>
<dbReference type="Pfam" id="PF00082">
    <property type="entry name" value="Peptidase_S8"/>
    <property type="match status" value="1"/>
</dbReference>
<evidence type="ECO:0000259" key="8">
    <source>
        <dbReference type="PROSITE" id="PS51208"/>
    </source>
</evidence>
<proteinExistence type="inferred from homology"/>
<evidence type="ECO:0000313" key="10">
    <source>
        <dbReference type="Proteomes" id="UP000216524"/>
    </source>
</evidence>
<feature type="active site" description="Charge relay system" evidence="6">
    <location>
        <position position="306"/>
    </location>
</feature>
<dbReference type="CDD" id="cd04848">
    <property type="entry name" value="Peptidases_S8_Autotransporter_serine_protease_like"/>
    <property type="match status" value="1"/>
</dbReference>
<reference evidence="9 10" key="1">
    <citation type="submission" date="2017-05" db="EMBL/GenBank/DDBJ databases">
        <title>Complete and WGS of Bordetella genogroups.</title>
        <authorList>
            <person name="Spilker T."/>
            <person name="Lipuma J."/>
        </authorList>
    </citation>
    <scope>NUCLEOTIDE SEQUENCE [LARGE SCALE GENOMIC DNA]</scope>
    <source>
        <strain evidence="9 10">AU3139</strain>
    </source>
</reference>
<dbReference type="InterPro" id="IPR036852">
    <property type="entry name" value="Peptidase_S8/S53_dom_sf"/>
</dbReference>
<dbReference type="PROSITE" id="PS51208">
    <property type="entry name" value="AUTOTRANSPORTER"/>
    <property type="match status" value="1"/>
</dbReference>
<dbReference type="Gene3D" id="3.40.50.200">
    <property type="entry name" value="Peptidase S8/S53 domain"/>
    <property type="match status" value="1"/>
</dbReference>
<dbReference type="Pfam" id="PF03797">
    <property type="entry name" value="Autotransporter"/>
    <property type="match status" value="1"/>
</dbReference>
<dbReference type="NCBIfam" id="TIGR02601">
    <property type="entry name" value="autotrns_rpt"/>
    <property type="match status" value="1"/>
</dbReference>
<dbReference type="PANTHER" id="PTHR43806">
    <property type="entry name" value="PEPTIDASE S8"/>
    <property type="match status" value="1"/>
</dbReference>
<evidence type="ECO:0000256" key="4">
    <source>
        <dbReference type="ARBA" id="ARBA00022801"/>
    </source>
</evidence>
<keyword evidence="3" id="KW-0732">Signal</keyword>
<sequence>MPPPVVPPRLPDVPVADIPAPPAPTRAYRPPARTTFVAPPDGNFVPDQDNALNAINLKTAHDDKLRGYRVKVAVVDEGVRADHPQLNVERKYGGDYADDGTREFPNPARQGDHGTAVALVLAGQDSENFRGGVAPNADLYSANVRDTRRNHIANNAAFHAWNDLLGHGIKIFNNSFSTDGPEGDELYKKDRAEYTQASDKSTTYVGKLDRLVRNGALLVFAAGNGNRAGRAYQEVGSFGRTPRIEPNLQRGLLVVTSISKYGTLESWANRCGQAQQWCLAAPSTAYLPSVDHHAFPHTFDVQRGTSLSAPYVTGAAVLVQQRFPWMNNDNLRTTLLTTAQDKGPRGVDPQYGWGVLDVGRAVQGPAQFAFGDFVARVTGSSTFGNDISGAGGLVVDGPGALVLAGANTYAGHTAIKRGTLDVLGSITSAVTVEPGGTLTGLGTVGTVTNQGTVVNKEAGLHVKGDYSQTAQGLLVTDIGSLLDVSGRASLAGRLHVDGIRSGYVGSDGKSVPVIQAGAVSGTFATLTRSPGLLLNARLDYQPRTVYLSIRRAERVHAVAKRAADDGRRTSVLAAADRLDAAIRELDALPESGRDAAAPAAAIGRIQHVQSRKVLQDNLYSLAGATYANAAAVNTLEQNRWMDRLQYHLARAGGERVAAIAEYRHGQLRWRPDGLQGRQRGNGVMLGLAREVSAGVTLAAALTHSRTHWDESSGAPVRDSAAMTTPGILLGARRAWNGGWFMQGALGYSHYRNQATRHIWLGHAGHAVGATARGQVWQADAGLGREWTLAAGHTLAPRAGVQFTYLRQHGFSESGAQGLGLRANALTRGVPTLWAQLHSEHAFMLGVTPMAAQLQLGVWHDLRERRYATSGGFAGLALDQGASGYWPVPRTRVQGALGLQARFTPGLALGLGYTGQLATHWSDHQLSASLTYRY</sequence>
<keyword evidence="2 6" id="KW-0645">Protease</keyword>
<keyword evidence="10" id="KW-1185">Reference proteome</keyword>
<feature type="region of interest" description="Disordered" evidence="7">
    <location>
        <begin position="1"/>
        <end position="31"/>
    </location>
</feature>
<dbReference type="InterPro" id="IPR034061">
    <property type="entry name" value="Peptidases_S8_Autotransporter"/>
</dbReference>
<dbReference type="InterPro" id="IPR036709">
    <property type="entry name" value="Autotransporte_beta_dom_sf"/>
</dbReference>